<dbReference type="Proteomes" id="UP000268285">
    <property type="component" value="Unassembled WGS sequence"/>
</dbReference>
<dbReference type="InterPro" id="IPR036640">
    <property type="entry name" value="ABC1_TM_sf"/>
</dbReference>
<feature type="region of interest" description="Disordered" evidence="5">
    <location>
        <begin position="207"/>
        <end position="227"/>
    </location>
</feature>
<comment type="subcellular location">
    <subcellularLocation>
        <location evidence="1">Cell membrane</location>
        <topology evidence="1">Multi-pass membrane protein</topology>
    </subcellularLocation>
</comment>
<protein>
    <submittedName>
        <fullName evidence="7">Putative ABC transporter ATP-binding protein</fullName>
    </submittedName>
</protein>
<evidence type="ECO:0000256" key="2">
    <source>
        <dbReference type="ARBA" id="ARBA00022692"/>
    </source>
</evidence>
<reference evidence="7 8" key="1">
    <citation type="submission" date="2018-09" db="EMBL/GenBank/DDBJ databases">
        <authorList>
            <person name="Tagini F."/>
        </authorList>
    </citation>
    <scope>NUCLEOTIDE SEQUENCE [LARGE SCALE GENOMIC DNA]</scope>
    <source>
        <strain evidence="7 8">MK142</strain>
    </source>
</reference>
<evidence type="ECO:0000313" key="8">
    <source>
        <dbReference type="Proteomes" id="UP000268285"/>
    </source>
</evidence>
<feature type="region of interest" description="Disordered" evidence="5">
    <location>
        <begin position="1"/>
        <end position="20"/>
    </location>
</feature>
<keyword evidence="7" id="KW-0067">ATP-binding</keyword>
<keyword evidence="8" id="KW-1185">Reference proteome</keyword>
<dbReference type="GO" id="GO:0005524">
    <property type="term" value="F:ATP binding"/>
    <property type="evidence" value="ECO:0007669"/>
    <property type="project" value="UniProtKB-KW"/>
</dbReference>
<name>A0A498QUC5_9MYCO</name>
<dbReference type="AlphaFoldDB" id="A0A498QUC5"/>
<keyword evidence="2 6" id="KW-0812">Transmembrane</keyword>
<evidence type="ECO:0000256" key="5">
    <source>
        <dbReference type="SAM" id="MobiDB-lite"/>
    </source>
</evidence>
<evidence type="ECO:0000256" key="4">
    <source>
        <dbReference type="ARBA" id="ARBA00023136"/>
    </source>
</evidence>
<evidence type="ECO:0000256" key="3">
    <source>
        <dbReference type="ARBA" id="ARBA00022989"/>
    </source>
</evidence>
<proteinExistence type="predicted"/>
<dbReference type="EMBL" id="UPHU01000001">
    <property type="protein sequence ID" value="VBA49342.1"/>
    <property type="molecule type" value="Genomic_DNA"/>
</dbReference>
<gene>
    <name evidence="7" type="ORF">LAUMK142_01853</name>
</gene>
<keyword evidence="7" id="KW-0547">Nucleotide-binding</keyword>
<evidence type="ECO:0000256" key="6">
    <source>
        <dbReference type="SAM" id="Phobius"/>
    </source>
</evidence>
<accession>A0A498QUC5</accession>
<dbReference type="RefSeq" id="WP_036407021.1">
    <property type="nucleotide sequence ID" value="NZ_JAIENV010000220.1"/>
</dbReference>
<keyword evidence="3 6" id="KW-1133">Transmembrane helix</keyword>
<evidence type="ECO:0000256" key="1">
    <source>
        <dbReference type="ARBA" id="ARBA00004651"/>
    </source>
</evidence>
<evidence type="ECO:0000313" key="7">
    <source>
        <dbReference type="EMBL" id="VBA49342.1"/>
    </source>
</evidence>
<dbReference type="GO" id="GO:0005886">
    <property type="term" value="C:plasma membrane"/>
    <property type="evidence" value="ECO:0007669"/>
    <property type="project" value="UniProtKB-SubCell"/>
</dbReference>
<keyword evidence="4 6" id="KW-0472">Membrane</keyword>
<feature type="transmembrane region" description="Helical" evidence="6">
    <location>
        <begin position="37"/>
        <end position="57"/>
    </location>
</feature>
<feature type="transmembrane region" description="Helical" evidence="6">
    <location>
        <begin position="117"/>
        <end position="137"/>
    </location>
</feature>
<organism evidence="7 8">
    <name type="scientific">Mycobacterium pseudokansasii</name>
    <dbReference type="NCBI Taxonomy" id="2341080"/>
    <lineage>
        <taxon>Bacteria</taxon>
        <taxon>Bacillati</taxon>
        <taxon>Actinomycetota</taxon>
        <taxon>Actinomycetes</taxon>
        <taxon>Mycobacteriales</taxon>
        <taxon>Mycobacteriaceae</taxon>
        <taxon>Mycobacterium</taxon>
    </lineage>
</organism>
<dbReference type="SUPFAM" id="SSF90123">
    <property type="entry name" value="ABC transporter transmembrane region"/>
    <property type="match status" value="1"/>
</dbReference>
<sequence length="251" mass="26605">MTSTSAPIQGQLEDSREKPQSFTGSAIRLAQRLTPHAGLIAAVLAAALAGIALAVAGPRVLGHATDLLFNGVIGKRLPPGLTKEQAIAALRARGDNGFADLVSGMNVVPGQGIDFGAVARTLMVASGILASALLLWAKGRLLNVIVQRTILVLRADVEDTLYLRTRGSGYIMRRSHRCSAIHARPPTAAQAEIIGWLSTSCTGRRGRVRWPEPRAGRGLSSTRPRHRRRLHRIEPAVVFGGLSSTQGPGEG</sequence>